<evidence type="ECO:0000313" key="4">
    <source>
        <dbReference type="Proteomes" id="UP000321490"/>
    </source>
</evidence>
<accession>A0A562ITA8</accession>
<evidence type="ECO:0000259" key="2">
    <source>
        <dbReference type="Pfam" id="PF13360"/>
    </source>
</evidence>
<dbReference type="Pfam" id="PF13360">
    <property type="entry name" value="PQQ_2"/>
    <property type="match status" value="1"/>
</dbReference>
<keyword evidence="1" id="KW-1133">Transmembrane helix</keyword>
<sequence>MTARGRRLRPRPPLRVWVWTAAALVVAAVAVSLWLTSDVAATSSTTAPPASVADEAPAGALTAAWSAPTDGDLRGRVVESGRVLVTDEHGVAMVDPATGEEAWHYRRSNARLCDATAVDGLVIVAFRTTGRCNELTGLTAATGERAWYRNVRFRTDVDLTSTEQVLLASSPTGIVTIDPTGDNTRWRVSPADGCRFVDAAAGSTGVAVLQRCGAGAPLQVLLYDGMAGDLTWTRELDTGTATARLTGADRLVGVVVGDTVTVLAPADGATLRTIELPSLPAGADARAEPLLQAGVEDVALLWARGTVVALDQATGATRWSGPALGLPAAVGSAPVGEVLVPEDGAFVRRSLADGAELERSTVTGELPTGGRATVVGPTVVLATPGEVRAFR</sequence>
<dbReference type="Proteomes" id="UP000321490">
    <property type="component" value="Unassembled WGS sequence"/>
</dbReference>
<dbReference type="InterPro" id="IPR015943">
    <property type="entry name" value="WD40/YVTN_repeat-like_dom_sf"/>
</dbReference>
<dbReference type="OrthoDB" id="5182370at2"/>
<proteinExistence type="predicted"/>
<feature type="transmembrane region" description="Helical" evidence="1">
    <location>
        <begin position="16"/>
        <end position="35"/>
    </location>
</feature>
<organism evidence="3 4">
    <name type="scientific">Modestobacter roseus</name>
    <dbReference type="NCBI Taxonomy" id="1181884"/>
    <lineage>
        <taxon>Bacteria</taxon>
        <taxon>Bacillati</taxon>
        <taxon>Actinomycetota</taxon>
        <taxon>Actinomycetes</taxon>
        <taxon>Geodermatophilales</taxon>
        <taxon>Geodermatophilaceae</taxon>
        <taxon>Modestobacter</taxon>
    </lineage>
</organism>
<dbReference type="AlphaFoldDB" id="A0A562ITA8"/>
<evidence type="ECO:0000313" key="3">
    <source>
        <dbReference type="EMBL" id="TWH74132.1"/>
    </source>
</evidence>
<comment type="caution">
    <text evidence="3">The sequence shown here is derived from an EMBL/GenBank/DDBJ whole genome shotgun (WGS) entry which is preliminary data.</text>
</comment>
<dbReference type="InterPro" id="IPR011047">
    <property type="entry name" value="Quinoprotein_ADH-like_sf"/>
</dbReference>
<dbReference type="Gene3D" id="2.40.128.630">
    <property type="match status" value="1"/>
</dbReference>
<dbReference type="RefSeq" id="WP_153361779.1">
    <property type="nucleotide sequence ID" value="NZ_JABGDC010000167.1"/>
</dbReference>
<dbReference type="Gene3D" id="2.130.10.10">
    <property type="entry name" value="YVTN repeat-like/Quinoprotein amine dehydrogenase"/>
    <property type="match status" value="1"/>
</dbReference>
<dbReference type="EMBL" id="VLKF01000001">
    <property type="protein sequence ID" value="TWH74132.1"/>
    <property type="molecule type" value="Genomic_DNA"/>
</dbReference>
<reference evidence="3 4" key="1">
    <citation type="submission" date="2019-07" db="EMBL/GenBank/DDBJ databases">
        <title>R&amp;d 2014.</title>
        <authorList>
            <person name="Klenk H.-P."/>
        </authorList>
    </citation>
    <scope>NUCLEOTIDE SEQUENCE [LARGE SCALE GENOMIC DNA]</scope>
    <source>
        <strain evidence="3 4">DSM 45764</strain>
    </source>
</reference>
<dbReference type="SUPFAM" id="SSF50998">
    <property type="entry name" value="Quinoprotein alcohol dehydrogenase-like"/>
    <property type="match status" value="1"/>
</dbReference>
<dbReference type="InterPro" id="IPR002372">
    <property type="entry name" value="PQQ_rpt_dom"/>
</dbReference>
<dbReference type="PANTHER" id="PTHR34512:SF30">
    <property type="entry name" value="OUTER MEMBRANE PROTEIN ASSEMBLY FACTOR BAMB"/>
    <property type="match status" value="1"/>
</dbReference>
<gene>
    <name evidence="3" type="ORF">JD78_02667</name>
</gene>
<name>A0A562ITA8_9ACTN</name>
<keyword evidence="4" id="KW-1185">Reference proteome</keyword>
<feature type="domain" description="Pyrrolo-quinoline quinone repeat" evidence="2">
    <location>
        <begin position="74"/>
        <end position="188"/>
    </location>
</feature>
<protein>
    <submittedName>
        <fullName evidence="3">Putative pyrroloquinoline-quinone binding quinoprotein</fullName>
    </submittedName>
</protein>
<keyword evidence="1" id="KW-0812">Transmembrane</keyword>
<dbReference type="PANTHER" id="PTHR34512">
    <property type="entry name" value="CELL SURFACE PROTEIN"/>
    <property type="match status" value="1"/>
</dbReference>
<keyword evidence="1" id="KW-0472">Membrane</keyword>
<evidence type="ECO:0000256" key="1">
    <source>
        <dbReference type="SAM" id="Phobius"/>
    </source>
</evidence>